<dbReference type="PRINTS" id="PR00783">
    <property type="entry name" value="MINTRINSICP"/>
</dbReference>
<evidence type="ECO:0000313" key="9">
    <source>
        <dbReference type="EMBL" id="RKP10376.1"/>
    </source>
</evidence>
<dbReference type="InterPro" id="IPR050363">
    <property type="entry name" value="MIP/Aquaporin"/>
</dbReference>
<accession>A0A4P9XVR7</accession>
<feature type="transmembrane region" description="Helical" evidence="8">
    <location>
        <begin position="72"/>
        <end position="90"/>
    </location>
</feature>
<dbReference type="AlphaFoldDB" id="A0A4P9XVR7"/>
<evidence type="ECO:0000256" key="8">
    <source>
        <dbReference type="SAM" id="Phobius"/>
    </source>
</evidence>
<dbReference type="Pfam" id="PF00230">
    <property type="entry name" value="MIP"/>
    <property type="match status" value="1"/>
</dbReference>
<protein>
    <submittedName>
        <fullName evidence="9">Aquaporin-like protein</fullName>
    </submittedName>
</protein>
<dbReference type="CDD" id="cd00333">
    <property type="entry name" value="MIP"/>
    <property type="match status" value="1"/>
</dbReference>
<dbReference type="InterPro" id="IPR022357">
    <property type="entry name" value="MIP_CS"/>
</dbReference>
<dbReference type="EMBL" id="KZ992456">
    <property type="protein sequence ID" value="RKP10376.1"/>
    <property type="molecule type" value="Genomic_DNA"/>
</dbReference>
<organism evidence="9 10">
    <name type="scientific">Thamnocephalis sphaerospora</name>
    <dbReference type="NCBI Taxonomy" id="78915"/>
    <lineage>
        <taxon>Eukaryota</taxon>
        <taxon>Fungi</taxon>
        <taxon>Fungi incertae sedis</taxon>
        <taxon>Zoopagomycota</taxon>
        <taxon>Zoopagomycotina</taxon>
        <taxon>Zoopagomycetes</taxon>
        <taxon>Zoopagales</taxon>
        <taxon>Sigmoideomycetaceae</taxon>
        <taxon>Thamnocephalis</taxon>
    </lineage>
</organism>
<sequence length="325" mass="35481">MSTALEGLGAPAVLGSESAVAAIPNTLDFASSLPTPSNVPRPHGPWLRLGKPKEIALWLQCVFAEYLGEFMGTWMFVSIGVCVNAQYVLVTKDDSGRFFAMNWIWGFSLMMGAYTSAGVSGSHLNPAMTLACLLYRRFSLWKAIGFWTAQIGGAYVGAAFSYIYWLPAIHQYDGHIKRATGPTGIGRIFYSESTDYESNAMRLWIETYGTAIFVFVLFALNDRKNNPLAGPIIPIIRGLTMAAITTSYGSPAGYAINPIRDFGPRLFLLSAGYGTVTFTEHSAYFWIPLCGPLFGGVLGGFMYQILIRPLLMDMVVERGGVSATH</sequence>
<name>A0A4P9XVR7_9FUNG</name>
<feature type="transmembrane region" description="Helical" evidence="8">
    <location>
        <begin position="203"/>
        <end position="220"/>
    </location>
</feature>
<keyword evidence="4 7" id="KW-0812">Transmembrane</keyword>
<evidence type="ECO:0000256" key="7">
    <source>
        <dbReference type="RuleBase" id="RU000477"/>
    </source>
</evidence>
<feature type="transmembrane region" description="Helical" evidence="8">
    <location>
        <begin position="144"/>
        <end position="165"/>
    </location>
</feature>
<evidence type="ECO:0000256" key="4">
    <source>
        <dbReference type="ARBA" id="ARBA00022692"/>
    </source>
</evidence>
<keyword evidence="5 8" id="KW-1133">Transmembrane helix</keyword>
<proteinExistence type="inferred from homology"/>
<evidence type="ECO:0000313" key="10">
    <source>
        <dbReference type="Proteomes" id="UP000271241"/>
    </source>
</evidence>
<dbReference type="STRING" id="78915.A0A4P9XVR7"/>
<evidence type="ECO:0000256" key="6">
    <source>
        <dbReference type="ARBA" id="ARBA00023136"/>
    </source>
</evidence>
<dbReference type="OrthoDB" id="3222at2759"/>
<comment type="similarity">
    <text evidence="2 7">Belongs to the MIP/aquaporin (TC 1.A.8) family.</text>
</comment>
<evidence type="ECO:0000256" key="1">
    <source>
        <dbReference type="ARBA" id="ARBA00004141"/>
    </source>
</evidence>
<dbReference type="Proteomes" id="UP000271241">
    <property type="component" value="Unassembled WGS sequence"/>
</dbReference>
<feature type="transmembrane region" description="Helical" evidence="8">
    <location>
        <begin position="102"/>
        <end position="124"/>
    </location>
</feature>
<dbReference type="Gene3D" id="1.20.1080.10">
    <property type="entry name" value="Glycerol uptake facilitator protein"/>
    <property type="match status" value="1"/>
</dbReference>
<dbReference type="InterPro" id="IPR000425">
    <property type="entry name" value="MIP"/>
</dbReference>
<feature type="transmembrane region" description="Helical" evidence="8">
    <location>
        <begin position="232"/>
        <end position="254"/>
    </location>
</feature>
<keyword evidence="3 7" id="KW-0813">Transport</keyword>
<feature type="transmembrane region" description="Helical" evidence="8">
    <location>
        <begin position="293"/>
        <end position="311"/>
    </location>
</feature>
<keyword evidence="10" id="KW-1185">Reference proteome</keyword>
<reference evidence="10" key="1">
    <citation type="journal article" date="2018" name="Nat. Microbiol.">
        <title>Leveraging single-cell genomics to expand the fungal tree of life.</title>
        <authorList>
            <person name="Ahrendt S.R."/>
            <person name="Quandt C.A."/>
            <person name="Ciobanu D."/>
            <person name="Clum A."/>
            <person name="Salamov A."/>
            <person name="Andreopoulos B."/>
            <person name="Cheng J.F."/>
            <person name="Woyke T."/>
            <person name="Pelin A."/>
            <person name="Henrissat B."/>
            <person name="Reynolds N.K."/>
            <person name="Benny G.L."/>
            <person name="Smith M.E."/>
            <person name="James T.Y."/>
            <person name="Grigoriev I.V."/>
        </authorList>
    </citation>
    <scope>NUCLEOTIDE SEQUENCE [LARGE SCALE GENOMIC DNA]</scope>
    <source>
        <strain evidence="10">RSA 1356</strain>
    </source>
</reference>
<gene>
    <name evidence="9" type="ORF">THASP1DRAFT_27859</name>
</gene>
<dbReference type="PANTHER" id="PTHR43829:SF9">
    <property type="entry name" value="AQUAPORIN-9"/>
    <property type="match status" value="1"/>
</dbReference>
<evidence type="ECO:0000256" key="5">
    <source>
        <dbReference type="ARBA" id="ARBA00022989"/>
    </source>
</evidence>
<dbReference type="GO" id="GO:0015250">
    <property type="term" value="F:water channel activity"/>
    <property type="evidence" value="ECO:0007669"/>
    <property type="project" value="TreeGrafter"/>
</dbReference>
<dbReference type="GO" id="GO:0015254">
    <property type="term" value="F:glycerol channel activity"/>
    <property type="evidence" value="ECO:0007669"/>
    <property type="project" value="TreeGrafter"/>
</dbReference>
<dbReference type="PROSITE" id="PS00221">
    <property type="entry name" value="MIP"/>
    <property type="match status" value="1"/>
</dbReference>
<evidence type="ECO:0000256" key="3">
    <source>
        <dbReference type="ARBA" id="ARBA00022448"/>
    </source>
</evidence>
<comment type="subcellular location">
    <subcellularLocation>
        <location evidence="1">Membrane</location>
        <topology evidence="1">Multi-pass membrane protein</topology>
    </subcellularLocation>
</comment>
<keyword evidence="6 8" id="KW-0472">Membrane</keyword>
<evidence type="ECO:0000256" key="2">
    <source>
        <dbReference type="ARBA" id="ARBA00006175"/>
    </source>
</evidence>
<dbReference type="SUPFAM" id="SSF81338">
    <property type="entry name" value="Aquaporin-like"/>
    <property type="match status" value="1"/>
</dbReference>
<dbReference type="PANTHER" id="PTHR43829">
    <property type="entry name" value="AQUAPORIN OR AQUAGLYCEROPORIN RELATED"/>
    <property type="match status" value="1"/>
</dbReference>
<dbReference type="GO" id="GO:0005886">
    <property type="term" value="C:plasma membrane"/>
    <property type="evidence" value="ECO:0007669"/>
    <property type="project" value="TreeGrafter"/>
</dbReference>
<dbReference type="InterPro" id="IPR023271">
    <property type="entry name" value="Aquaporin-like"/>
</dbReference>